<dbReference type="Proteomes" id="UP000273516">
    <property type="component" value="Unassembled WGS sequence"/>
</dbReference>
<gene>
    <name evidence="1" type="ORF">C9E81_03785</name>
</gene>
<dbReference type="SUPFAM" id="SSF52540">
    <property type="entry name" value="P-loop containing nucleoside triphosphate hydrolases"/>
    <property type="match status" value="1"/>
</dbReference>
<dbReference type="Gene3D" id="3.40.50.300">
    <property type="entry name" value="P-loop containing nucleotide triphosphate hydrolases"/>
    <property type="match status" value="1"/>
</dbReference>
<sequence>MLIFWDQRLVFLATPKAGSTAIAMALESLATTSIQRPALMKHTDIATFHRHVGPWLRAQAGESFTTIALMREPVEWLRSWYRFRLRDDMDDPLHHMDGVSFASFAGAYAAKGGQESLGIGNQAEFLRRDGHIVDRIFRYENIGSFVEFLEDRLDCAVELPRANVPPAVDVELSAEQEQELRVAMQADLDLYATLD</sequence>
<accession>A0A3M0MJT4</accession>
<dbReference type="AlphaFoldDB" id="A0A3M0MJT4"/>
<evidence type="ECO:0000313" key="1">
    <source>
        <dbReference type="EMBL" id="RMC37861.1"/>
    </source>
</evidence>
<comment type="caution">
    <text evidence="1">The sequence shown here is derived from an EMBL/GenBank/DDBJ whole genome shotgun (WGS) entry which is preliminary data.</text>
</comment>
<evidence type="ECO:0008006" key="3">
    <source>
        <dbReference type="Google" id="ProtNLM"/>
    </source>
</evidence>
<dbReference type="RefSeq" id="WP_122110945.1">
    <property type="nucleotide sequence ID" value="NZ_QOKZ01000001.1"/>
</dbReference>
<dbReference type="EMBL" id="QOKZ01000001">
    <property type="protein sequence ID" value="RMC37861.1"/>
    <property type="molecule type" value="Genomic_DNA"/>
</dbReference>
<keyword evidence="2" id="KW-1185">Reference proteome</keyword>
<organism evidence="1 2">
    <name type="scientific">Paracoccus alkanivorans</name>
    <dbReference type="NCBI Taxonomy" id="2116655"/>
    <lineage>
        <taxon>Bacteria</taxon>
        <taxon>Pseudomonadati</taxon>
        <taxon>Pseudomonadota</taxon>
        <taxon>Alphaproteobacteria</taxon>
        <taxon>Rhodobacterales</taxon>
        <taxon>Paracoccaceae</taxon>
        <taxon>Paracoccus</taxon>
    </lineage>
</organism>
<proteinExistence type="predicted"/>
<dbReference type="OrthoDB" id="7687351at2"/>
<protein>
    <recommendedName>
        <fullName evidence="3">Gamma-glutamyl kinase</fullName>
    </recommendedName>
</protein>
<reference evidence="1 2" key="1">
    <citation type="submission" date="2018-07" db="EMBL/GenBank/DDBJ databases">
        <authorList>
            <person name="Zhang Y."/>
            <person name="Wang L."/>
            <person name="Ma S."/>
        </authorList>
    </citation>
    <scope>NUCLEOTIDE SEQUENCE [LARGE SCALE GENOMIC DNA]</scope>
    <source>
        <strain evidence="1 2">4-2</strain>
    </source>
</reference>
<dbReference type="InterPro" id="IPR027417">
    <property type="entry name" value="P-loop_NTPase"/>
</dbReference>
<evidence type="ECO:0000313" key="2">
    <source>
        <dbReference type="Proteomes" id="UP000273516"/>
    </source>
</evidence>
<name>A0A3M0MJT4_9RHOB</name>